<dbReference type="SUPFAM" id="SSF52540">
    <property type="entry name" value="P-loop containing nucleoside triphosphate hydrolases"/>
    <property type="match status" value="2"/>
</dbReference>
<dbReference type="InterPro" id="IPR001650">
    <property type="entry name" value="Helicase_C-like"/>
</dbReference>
<dbReference type="GO" id="GO:0016787">
    <property type="term" value="F:hydrolase activity"/>
    <property type="evidence" value="ECO:0007669"/>
    <property type="project" value="UniProtKB-KW"/>
</dbReference>
<evidence type="ECO:0000256" key="12">
    <source>
        <dbReference type="RuleBase" id="RU003587"/>
    </source>
</evidence>
<keyword evidence="17" id="KW-0378">Hydrolase</keyword>
<keyword evidence="13" id="KW-0175">Coiled coil</keyword>
<keyword evidence="9 12" id="KW-0234">DNA repair</keyword>
<dbReference type="RefSeq" id="WP_330500529.1">
    <property type="nucleotide sequence ID" value="NZ_JAZDWZ010000002.1"/>
</dbReference>
<dbReference type="EMBL" id="JAZDWZ010000002">
    <property type="protein sequence ID" value="MEE3928117.1"/>
    <property type="molecule type" value="Genomic_DNA"/>
</dbReference>
<reference evidence="17" key="1">
    <citation type="submission" date="2024-01" db="EMBL/GenBank/DDBJ databases">
        <title>Genome sequence of Mycoplasma ciconiae type strain DSM 25251.</title>
        <authorList>
            <person name="Spergser J."/>
        </authorList>
    </citation>
    <scope>NUCLEOTIDE SEQUENCE [LARGE SCALE GENOMIC DNA]</scope>
    <source>
        <strain evidence="17">DSM 25251</strain>
    </source>
</reference>
<dbReference type="InterPro" id="IPR004807">
    <property type="entry name" value="UvrB"/>
</dbReference>
<dbReference type="Pfam" id="PF12344">
    <property type="entry name" value="UvrB"/>
    <property type="match status" value="1"/>
</dbReference>
<keyword evidence="12" id="KW-0742">SOS response</keyword>
<dbReference type="PROSITE" id="PS50151">
    <property type="entry name" value="UVR"/>
    <property type="match status" value="1"/>
</dbReference>
<dbReference type="Pfam" id="PF00271">
    <property type="entry name" value="Helicase_C"/>
    <property type="match status" value="1"/>
</dbReference>
<dbReference type="InterPro" id="IPR041471">
    <property type="entry name" value="UvrB_inter"/>
</dbReference>
<dbReference type="Gene3D" id="4.10.860.10">
    <property type="entry name" value="UVR domain"/>
    <property type="match status" value="1"/>
</dbReference>
<evidence type="ECO:0000256" key="2">
    <source>
        <dbReference type="ARBA" id="ARBA00008533"/>
    </source>
</evidence>
<dbReference type="InterPro" id="IPR036876">
    <property type="entry name" value="UVR_dom_sf"/>
</dbReference>
<dbReference type="PROSITE" id="PS51194">
    <property type="entry name" value="HELICASE_CTER"/>
    <property type="match status" value="1"/>
</dbReference>
<evidence type="ECO:0000256" key="8">
    <source>
        <dbReference type="ARBA" id="ARBA00022881"/>
    </source>
</evidence>
<dbReference type="InterPro" id="IPR014001">
    <property type="entry name" value="Helicase_ATP-bd"/>
</dbReference>
<evidence type="ECO:0000313" key="18">
    <source>
        <dbReference type="Proteomes" id="UP001344817"/>
    </source>
</evidence>
<evidence type="ECO:0000256" key="1">
    <source>
        <dbReference type="ARBA" id="ARBA00004496"/>
    </source>
</evidence>
<dbReference type="SUPFAM" id="SSF46600">
    <property type="entry name" value="C-terminal UvrC-binding domain of UvrB"/>
    <property type="match status" value="1"/>
</dbReference>
<evidence type="ECO:0000256" key="9">
    <source>
        <dbReference type="ARBA" id="ARBA00023204"/>
    </source>
</evidence>
<dbReference type="Gene3D" id="3.40.50.300">
    <property type="entry name" value="P-loop containing nucleotide triphosphate hydrolases"/>
    <property type="match status" value="3"/>
</dbReference>
<dbReference type="InterPro" id="IPR001943">
    <property type="entry name" value="UVR_dom"/>
</dbReference>
<dbReference type="Pfam" id="PF17757">
    <property type="entry name" value="UvrB_inter"/>
    <property type="match status" value="1"/>
</dbReference>
<evidence type="ECO:0000256" key="5">
    <source>
        <dbReference type="ARBA" id="ARBA00022763"/>
    </source>
</evidence>
<feature type="domain" description="Helicase C-terminal" evidence="16">
    <location>
        <begin position="430"/>
        <end position="592"/>
    </location>
</feature>
<comment type="subunit">
    <text evidence="10 12">Forms a heterotetramer with UvrA during the search for lesions. Interacts with UvrC in an incision complex.</text>
</comment>
<dbReference type="NCBIfam" id="NF003673">
    <property type="entry name" value="PRK05298.1"/>
    <property type="match status" value="1"/>
</dbReference>
<dbReference type="CDD" id="cd17916">
    <property type="entry name" value="DEXHc_UvrB"/>
    <property type="match status" value="1"/>
</dbReference>
<dbReference type="Pfam" id="PF02151">
    <property type="entry name" value="UVR"/>
    <property type="match status" value="1"/>
</dbReference>
<dbReference type="InterPro" id="IPR024759">
    <property type="entry name" value="UvrB_YAD/RRR_dom"/>
</dbReference>
<gene>
    <name evidence="17" type="primary">uvrB</name>
    <name evidence="17" type="ORF">V2E24_00810</name>
</gene>
<comment type="subcellular location">
    <subcellularLocation>
        <location evidence="1 12">Cytoplasm</location>
    </subcellularLocation>
</comment>
<dbReference type="PROSITE" id="PS51192">
    <property type="entry name" value="HELICASE_ATP_BIND_1"/>
    <property type="match status" value="1"/>
</dbReference>
<evidence type="ECO:0000256" key="6">
    <source>
        <dbReference type="ARBA" id="ARBA00022769"/>
    </source>
</evidence>
<evidence type="ECO:0000256" key="10">
    <source>
        <dbReference type="ARBA" id="ARBA00026033"/>
    </source>
</evidence>
<sequence>MSIFKLKADYKPSGDQPKAIKELCEGIKENLQDQVLLGVTGSGKTFTIANVIKEFDRPVLVLSHNKTLASQLYSELKSFFPDNAVEYFVSYFDYYRPEAYIPSSDTFIEKTSQTNQDIELLRMSTVNSLLTRRDVIVVASVSSIYGALNPNEYQVNSFEIYTGMEFGFKNFLNKLVKIKYQRNDTDHVPGTFMIRSDSVLIAPADNDQYLLRVDFFGEEIENIVQVDPLSKNVIKRQKIFRIFPGEAYTVESSIYDKIIPMIREELNKRVEYFNKKNKLLESQRIYDRVNNDLDDLKEFGMCSGIENYSMYLDQRTFGQKPYTLFDYLPKDAIVFIDESHMMIPQIRGMYKGDYARKKNLVDYGFRLPSALENRPLKFDEFEEINLQKIYISATPGEYELDKSAGVVTRLYVRPTGLLDPIIETRSTKNQIEDIYDSLIKQRENDQRSMILTTTKRQAEELSNYLISKKIKAAYIHSEHNTFVRNEILRKLRKGVYEVVIGINLLREGIDLPEVSLVMVLDADKESFMRNTTSLIQIVGRAARNANGKVILYCDSISKSMQQTIDDNNEKRKIQIEYNQLHNITPKTIIKPIPEPIQGHDISNAIEAILAKQQASSKMSKSDKKSKEEVIKKLREQMNQAAKELDYERAIELRDIILELEK</sequence>
<comment type="caution">
    <text evidence="17">The sequence shown here is derived from an EMBL/GenBank/DDBJ whole genome shotgun (WGS) entry which is preliminary data.</text>
</comment>
<protein>
    <recommendedName>
        <fullName evidence="11 12">UvrABC system protein B</fullName>
    </recommendedName>
</protein>
<dbReference type="Proteomes" id="UP001344817">
    <property type="component" value="Unassembled WGS sequence"/>
</dbReference>
<evidence type="ECO:0000256" key="7">
    <source>
        <dbReference type="ARBA" id="ARBA00022840"/>
    </source>
</evidence>
<dbReference type="NCBIfam" id="TIGR00631">
    <property type="entry name" value="uvrb"/>
    <property type="match status" value="1"/>
</dbReference>
<feature type="domain" description="Helicase ATP-binding" evidence="15">
    <location>
        <begin position="25"/>
        <end position="155"/>
    </location>
</feature>
<feature type="coiled-coil region" evidence="13">
    <location>
        <begin position="623"/>
        <end position="650"/>
    </location>
</feature>
<dbReference type="SMART" id="SM00490">
    <property type="entry name" value="HELICc"/>
    <property type="match status" value="1"/>
</dbReference>
<name>A0ABU7MKY8_9BACT</name>
<organism evidence="17 18">
    <name type="scientific">Mycoplasmopsis ciconiae</name>
    <dbReference type="NCBI Taxonomy" id="561067"/>
    <lineage>
        <taxon>Bacteria</taxon>
        <taxon>Bacillati</taxon>
        <taxon>Mycoplasmatota</taxon>
        <taxon>Mycoplasmoidales</taxon>
        <taxon>Metamycoplasmataceae</taxon>
        <taxon>Mycoplasmopsis</taxon>
    </lineage>
</organism>
<comment type="similarity">
    <text evidence="2 12">Belongs to the UvrB family.</text>
</comment>
<keyword evidence="6 12" id="KW-0228">DNA excision</keyword>
<dbReference type="SMART" id="SM00487">
    <property type="entry name" value="DEXDc"/>
    <property type="match status" value="1"/>
</dbReference>
<evidence type="ECO:0000259" key="15">
    <source>
        <dbReference type="PROSITE" id="PS51192"/>
    </source>
</evidence>
<evidence type="ECO:0000256" key="3">
    <source>
        <dbReference type="ARBA" id="ARBA00022490"/>
    </source>
</evidence>
<keyword evidence="18" id="KW-1185">Reference proteome</keyword>
<keyword evidence="3" id="KW-0963">Cytoplasm</keyword>
<evidence type="ECO:0000259" key="14">
    <source>
        <dbReference type="PROSITE" id="PS50151"/>
    </source>
</evidence>
<dbReference type="PANTHER" id="PTHR24029">
    <property type="entry name" value="UVRABC SYSTEM PROTEIN B"/>
    <property type="match status" value="1"/>
</dbReference>
<dbReference type="Pfam" id="PF04851">
    <property type="entry name" value="ResIII"/>
    <property type="match status" value="1"/>
</dbReference>
<proteinExistence type="inferred from homology"/>
<keyword evidence="8 12" id="KW-0267">Excision nuclease</keyword>
<keyword evidence="7" id="KW-0067">ATP-binding</keyword>
<evidence type="ECO:0000256" key="4">
    <source>
        <dbReference type="ARBA" id="ARBA00022741"/>
    </source>
</evidence>
<dbReference type="InterPro" id="IPR027417">
    <property type="entry name" value="P-loop_NTPase"/>
</dbReference>
<dbReference type="PANTHER" id="PTHR24029:SF0">
    <property type="entry name" value="UVRABC SYSTEM PROTEIN B"/>
    <property type="match status" value="1"/>
</dbReference>
<dbReference type="InterPro" id="IPR006935">
    <property type="entry name" value="Helicase/UvrB_N"/>
</dbReference>
<evidence type="ECO:0000256" key="11">
    <source>
        <dbReference type="ARBA" id="ARBA00029504"/>
    </source>
</evidence>
<evidence type="ECO:0000256" key="13">
    <source>
        <dbReference type="SAM" id="Coils"/>
    </source>
</evidence>
<keyword evidence="4" id="KW-0547">Nucleotide-binding</keyword>
<keyword evidence="5 12" id="KW-0227">DNA damage</keyword>
<evidence type="ECO:0000259" key="16">
    <source>
        <dbReference type="PROSITE" id="PS51194"/>
    </source>
</evidence>
<evidence type="ECO:0000313" key="17">
    <source>
        <dbReference type="EMBL" id="MEE3928117.1"/>
    </source>
</evidence>
<accession>A0ABU7MKY8</accession>
<feature type="domain" description="UVR" evidence="14">
    <location>
        <begin position="627"/>
        <end position="661"/>
    </location>
</feature>